<dbReference type="Proteomes" id="UP000230729">
    <property type="component" value="Unassembled WGS sequence"/>
</dbReference>
<proteinExistence type="predicted"/>
<evidence type="ECO:0000256" key="1">
    <source>
        <dbReference type="SAM" id="Phobius"/>
    </source>
</evidence>
<comment type="caution">
    <text evidence="2">The sequence shown here is derived from an EMBL/GenBank/DDBJ whole genome shotgun (WGS) entry which is preliminary data.</text>
</comment>
<dbReference type="Pfam" id="PF18895">
    <property type="entry name" value="T4SS_pilin"/>
    <property type="match status" value="1"/>
</dbReference>
<evidence type="ECO:0000313" key="2">
    <source>
        <dbReference type="EMBL" id="PIP33865.1"/>
    </source>
</evidence>
<sequence>MKNAILILFFSVIIFLPQLTLATKINETGLDTTAGIAFGSPIPFAGQSMPQMIGQLVGWVLSFVGILFLVLMIAGGLLWMAAGGDESKVTKAKEIIMAAIIGLVIVFSAYAITKLVGEALSGA</sequence>
<keyword evidence="1" id="KW-0812">Transmembrane</keyword>
<protein>
    <submittedName>
        <fullName evidence="2">Uncharacterized protein</fullName>
    </submittedName>
</protein>
<name>A0A2G9ZL11_9BACT</name>
<organism evidence="2 3">
    <name type="scientific">Candidatus Falkowbacteria bacterium CG23_combo_of_CG06-09_8_20_14_all_49_15</name>
    <dbReference type="NCBI Taxonomy" id="1974572"/>
    <lineage>
        <taxon>Bacteria</taxon>
        <taxon>Candidatus Falkowiibacteriota</taxon>
    </lineage>
</organism>
<accession>A0A2G9ZL11</accession>
<feature type="transmembrane region" description="Helical" evidence="1">
    <location>
        <begin position="94"/>
        <end position="113"/>
    </location>
</feature>
<gene>
    <name evidence="2" type="ORF">COX22_02030</name>
</gene>
<dbReference type="AlphaFoldDB" id="A0A2G9ZL11"/>
<keyword evidence="1" id="KW-0472">Membrane</keyword>
<dbReference type="EMBL" id="PCSD01000043">
    <property type="protein sequence ID" value="PIP33865.1"/>
    <property type="molecule type" value="Genomic_DNA"/>
</dbReference>
<evidence type="ECO:0000313" key="3">
    <source>
        <dbReference type="Proteomes" id="UP000230729"/>
    </source>
</evidence>
<reference evidence="2 3" key="1">
    <citation type="submission" date="2017-09" db="EMBL/GenBank/DDBJ databases">
        <title>Depth-based differentiation of microbial function through sediment-hosted aquifers and enrichment of novel symbionts in the deep terrestrial subsurface.</title>
        <authorList>
            <person name="Probst A.J."/>
            <person name="Ladd B."/>
            <person name="Jarett J.K."/>
            <person name="Geller-Mcgrath D.E."/>
            <person name="Sieber C.M."/>
            <person name="Emerson J.B."/>
            <person name="Anantharaman K."/>
            <person name="Thomas B.C."/>
            <person name="Malmstrom R."/>
            <person name="Stieglmeier M."/>
            <person name="Klingl A."/>
            <person name="Woyke T."/>
            <person name="Ryan C.M."/>
            <person name="Banfield J.F."/>
        </authorList>
    </citation>
    <scope>NUCLEOTIDE SEQUENCE [LARGE SCALE GENOMIC DNA]</scope>
    <source>
        <strain evidence="2">CG23_combo_of_CG06-09_8_20_14_all_49_15</strain>
    </source>
</reference>
<keyword evidence="1" id="KW-1133">Transmembrane helix</keyword>
<feature type="transmembrane region" description="Helical" evidence="1">
    <location>
        <begin position="56"/>
        <end position="82"/>
    </location>
</feature>
<dbReference type="InterPro" id="IPR043993">
    <property type="entry name" value="T4SS_pilin"/>
</dbReference>